<sequence>MKYILVTGGVISGIGKGVIASSLGTILKHCGLGVTSIKIDPYINIDAGTFSPYEHGEVYVLADGGEVDLDLGNYERFLDVTLHRDNNITTGKIYSHVIEKERKGDYLGKTVQVVPHITDAIQQWVESVAQRPVDGTESCPQVCIIELGGTIGDIEGMPFVEAFRQFQFRVKRENFVCVHVSLVPQPSCTGEHKTKPTQAGVRELRGLGLSPDFIVCRSEKPINEAVKQKISNFCHVEPEQVICLHDARSIYAVPLMLEEQKLSTLLDARLNLGLPPTRPRGFMRKWRHLVSRQDNLRHEVSIALVGKYTQLADAYTSVIKALEHASLACQRKLKLVCIEAEDLEEEAKSDRPVKYYEAWHNVCKSNGILVPGGFGKRGLEGKVAVCKWARESKTPFLGICLGLQAAVIEFSRNVLGMKDATSQEMESSSNCNVVIEMLEHNPGNKGGTMRLGIKKTIFKSNESKIRTLYGNPDYVNERHRHRYEVDPQYVPAMEKAGLKFVGEDETGERMEIMELKDHPYYVACQYHPEYLTRPLKASPPYLGLILASIGKLDNYLSRNCRMSPSDSPDTTAVRNAHDRVDRTTTSARPPAFSIATVAAAAGGASSQEPHASLRTELNSETDSGASDSAVGATADVQINFVSEKMTELCVSSTASEGSESDLPR</sequence>
<evidence type="ECO:0000259" key="12">
    <source>
        <dbReference type="Pfam" id="PF00117"/>
    </source>
</evidence>
<evidence type="ECO:0000256" key="6">
    <source>
        <dbReference type="ARBA" id="ARBA00022962"/>
    </source>
</evidence>
<dbReference type="GO" id="GO:0097268">
    <property type="term" value="C:cytoophidium"/>
    <property type="evidence" value="ECO:0007669"/>
    <property type="project" value="TreeGrafter"/>
</dbReference>
<dbReference type="InterPro" id="IPR029062">
    <property type="entry name" value="Class_I_gatase-like"/>
</dbReference>
<feature type="domain" description="Glutamine amidotransferase" evidence="12">
    <location>
        <begin position="311"/>
        <end position="540"/>
    </location>
</feature>
<feature type="compositionally biased region" description="Polar residues" evidence="11">
    <location>
        <begin position="615"/>
        <end position="626"/>
    </location>
</feature>
<evidence type="ECO:0000256" key="10">
    <source>
        <dbReference type="RuleBase" id="RU810713"/>
    </source>
</evidence>
<keyword evidence="5 10" id="KW-0067">ATP-binding</keyword>
<protein>
    <recommendedName>
        <fullName evidence="10">CTP synthase</fullName>
        <ecNumber evidence="10">6.3.4.2</ecNumber>
    </recommendedName>
    <alternativeName>
        <fullName evidence="10">UTP--ammonia ligase</fullName>
    </alternativeName>
</protein>
<dbReference type="GO" id="GO:0019856">
    <property type="term" value="P:pyrimidine nucleobase biosynthetic process"/>
    <property type="evidence" value="ECO:0007669"/>
    <property type="project" value="TreeGrafter"/>
</dbReference>
<dbReference type="InterPro" id="IPR004468">
    <property type="entry name" value="CTP_synthase"/>
</dbReference>
<keyword evidence="7 10" id="KW-0665">Pyrimidine biosynthesis</keyword>
<dbReference type="NCBIfam" id="TIGR00337">
    <property type="entry name" value="PyrG"/>
    <property type="match status" value="1"/>
</dbReference>
<dbReference type="SUPFAM" id="SSF52540">
    <property type="entry name" value="P-loop containing nucleoside triphosphate hydrolases"/>
    <property type="match status" value="1"/>
</dbReference>
<dbReference type="AlphaFoldDB" id="A0A6A7FZY6"/>
<dbReference type="GO" id="GO:0005524">
    <property type="term" value="F:ATP binding"/>
    <property type="evidence" value="ECO:0007669"/>
    <property type="project" value="UniProtKB-KW"/>
</dbReference>
<evidence type="ECO:0000256" key="1">
    <source>
        <dbReference type="ARBA" id="ARBA00005171"/>
    </source>
</evidence>
<dbReference type="FunFam" id="3.40.50.300:FF:000207">
    <property type="entry name" value="CTP synthase"/>
    <property type="match status" value="1"/>
</dbReference>
<dbReference type="GO" id="GO:0003883">
    <property type="term" value="F:CTP synthase activity"/>
    <property type="evidence" value="ECO:0007669"/>
    <property type="project" value="UniProtKB-UniRule"/>
</dbReference>
<dbReference type="FunFam" id="3.40.50.880:FF:000005">
    <property type="entry name" value="CTP synthase"/>
    <property type="match status" value="1"/>
</dbReference>
<dbReference type="PROSITE" id="PS51273">
    <property type="entry name" value="GATASE_TYPE_1"/>
    <property type="match status" value="1"/>
</dbReference>
<evidence type="ECO:0000256" key="3">
    <source>
        <dbReference type="ARBA" id="ARBA00022598"/>
    </source>
</evidence>
<dbReference type="GO" id="GO:0005737">
    <property type="term" value="C:cytoplasm"/>
    <property type="evidence" value="ECO:0007669"/>
    <property type="project" value="TreeGrafter"/>
</dbReference>
<dbReference type="GO" id="GO:0044210">
    <property type="term" value="P:'de novo' CTP biosynthetic process"/>
    <property type="evidence" value="ECO:0007669"/>
    <property type="project" value="UniProtKB-UniRule"/>
</dbReference>
<dbReference type="InterPro" id="IPR027417">
    <property type="entry name" value="P-loop_NTPase"/>
</dbReference>
<dbReference type="InterPro" id="IPR033828">
    <property type="entry name" value="GATase1_CTP_Synthase"/>
</dbReference>
<name>A0A6A7FZY6_9CRUS</name>
<comment type="pathway">
    <text evidence="1 10">Pyrimidine metabolism; CTP biosynthesis via de novo pathway; CTP from UDP: step 2/2.</text>
</comment>
<reference evidence="14" key="1">
    <citation type="submission" date="2017-11" db="EMBL/GenBank/DDBJ databases">
        <title>The sensing device of the deep-sea amphipod.</title>
        <authorList>
            <person name="Kobayashi H."/>
            <person name="Nagahama T."/>
            <person name="Arai W."/>
            <person name="Sasagawa Y."/>
            <person name="Umeda M."/>
            <person name="Hayashi T."/>
            <person name="Nikaido I."/>
            <person name="Watanabe H."/>
            <person name="Oguri K."/>
            <person name="Kitazato H."/>
            <person name="Fujioka K."/>
            <person name="Kido Y."/>
            <person name="Takami H."/>
        </authorList>
    </citation>
    <scope>NUCLEOTIDE SEQUENCE</scope>
    <source>
        <tissue evidence="14">Whole body</tissue>
    </source>
</reference>
<evidence type="ECO:0000256" key="5">
    <source>
        <dbReference type="ARBA" id="ARBA00022840"/>
    </source>
</evidence>
<keyword evidence="6 10" id="KW-0315">Glutamine amidotransferase</keyword>
<feature type="compositionally biased region" description="Polar residues" evidence="11">
    <location>
        <begin position="562"/>
        <end position="573"/>
    </location>
</feature>
<dbReference type="Gene3D" id="3.40.50.880">
    <property type="match status" value="1"/>
</dbReference>
<evidence type="ECO:0000256" key="8">
    <source>
        <dbReference type="ARBA" id="ARBA00037348"/>
    </source>
</evidence>
<dbReference type="SUPFAM" id="SSF52317">
    <property type="entry name" value="Class I glutamine amidotransferase-like"/>
    <property type="match status" value="1"/>
</dbReference>
<dbReference type="Pfam" id="PF06418">
    <property type="entry name" value="CTP_synth_N"/>
    <property type="match status" value="1"/>
</dbReference>
<dbReference type="InterPro" id="IPR017456">
    <property type="entry name" value="CTP_synthase_N"/>
</dbReference>
<dbReference type="PANTHER" id="PTHR11550:SF0">
    <property type="entry name" value="CTP SYNTHASE-RELATED"/>
    <property type="match status" value="1"/>
</dbReference>
<feature type="region of interest" description="Disordered" evidence="11">
    <location>
        <begin position="603"/>
        <end position="630"/>
    </location>
</feature>
<dbReference type="Pfam" id="PF00117">
    <property type="entry name" value="GATase"/>
    <property type="match status" value="1"/>
</dbReference>
<feature type="region of interest" description="Disordered" evidence="11">
    <location>
        <begin position="562"/>
        <end position="591"/>
    </location>
</feature>
<accession>A0A6A7FZY6</accession>
<evidence type="ECO:0000256" key="4">
    <source>
        <dbReference type="ARBA" id="ARBA00022741"/>
    </source>
</evidence>
<keyword evidence="4 10" id="KW-0547">Nucleotide-binding</keyword>
<dbReference type="Gene3D" id="3.40.50.300">
    <property type="entry name" value="P-loop containing nucleotide triphosphate hydrolases"/>
    <property type="match status" value="1"/>
</dbReference>
<organism evidence="14">
    <name type="scientific">Hirondellea gigas</name>
    <dbReference type="NCBI Taxonomy" id="1518452"/>
    <lineage>
        <taxon>Eukaryota</taxon>
        <taxon>Metazoa</taxon>
        <taxon>Ecdysozoa</taxon>
        <taxon>Arthropoda</taxon>
        <taxon>Crustacea</taxon>
        <taxon>Multicrustacea</taxon>
        <taxon>Malacostraca</taxon>
        <taxon>Eumalacostraca</taxon>
        <taxon>Peracarida</taxon>
        <taxon>Amphipoda</taxon>
        <taxon>Amphilochidea</taxon>
        <taxon>Lysianassida</taxon>
        <taxon>Lysianassidira</taxon>
        <taxon>Lysianassoidea</taxon>
        <taxon>Lysianassidae</taxon>
        <taxon>Hirondellea</taxon>
    </lineage>
</organism>
<evidence type="ECO:0000256" key="9">
    <source>
        <dbReference type="ARBA" id="ARBA00047781"/>
    </source>
</evidence>
<dbReference type="EMBL" id="IACT01004963">
    <property type="protein sequence ID" value="LAC24136.1"/>
    <property type="molecule type" value="mRNA"/>
</dbReference>
<dbReference type="UniPathway" id="UPA00159">
    <property type="reaction ID" value="UER00277"/>
</dbReference>
<dbReference type="InterPro" id="IPR017926">
    <property type="entry name" value="GATASE"/>
</dbReference>
<evidence type="ECO:0000256" key="7">
    <source>
        <dbReference type="ARBA" id="ARBA00022975"/>
    </source>
</evidence>
<proteinExistence type="evidence at transcript level"/>
<keyword evidence="3 10" id="KW-0436">Ligase</keyword>
<dbReference type="EC" id="6.3.4.2" evidence="10"/>
<dbReference type="NCBIfam" id="NF003792">
    <property type="entry name" value="PRK05380.1"/>
    <property type="match status" value="1"/>
</dbReference>
<evidence type="ECO:0000259" key="13">
    <source>
        <dbReference type="Pfam" id="PF06418"/>
    </source>
</evidence>
<dbReference type="PANTHER" id="PTHR11550">
    <property type="entry name" value="CTP SYNTHASE"/>
    <property type="match status" value="1"/>
</dbReference>
<comment type="similarity">
    <text evidence="2 10">Belongs to the CTP synthase family.</text>
</comment>
<comment type="catalytic activity">
    <reaction evidence="9 10">
        <text>UTP + L-glutamine + ATP + H2O = CTP + L-glutamate + ADP + phosphate + 2 H(+)</text>
        <dbReference type="Rhea" id="RHEA:26426"/>
        <dbReference type="ChEBI" id="CHEBI:15377"/>
        <dbReference type="ChEBI" id="CHEBI:15378"/>
        <dbReference type="ChEBI" id="CHEBI:29985"/>
        <dbReference type="ChEBI" id="CHEBI:30616"/>
        <dbReference type="ChEBI" id="CHEBI:37563"/>
        <dbReference type="ChEBI" id="CHEBI:43474"/>
        <dbReference type="ChEBI" id="CHEBI:46398"/>
        <dbReference type="ChEBI" id="CHEBI:58359"/>
        <dbReference type="ChEBI" id="CHEBI:456216"/>
        <dbReference type="EC" id="6.3.4.2"/>
    </reaction>
</comment>
<comment type="function">
    <text evidence="8">Catalyzes the ATP-dependent amination of UTP to CTP with either L-glutamine or ammonia as the source of nitrogen. Constitutes the rate-limiting enzyme in the synthesis of cytosine nucleotides.</text>
</comment>
<dbReference type="GO" id="GO:0042802">
    <property type="term" value="F:identical protein binding"/>
    <property type="evidence" value="ECO:0007669"/>
    <property type="project" value="TreeGrafter"/>
</dbReference>
<evidence type="ECO:0000256" key="11">
    <source>
        <dbReference type="SAM" id="MobiDB-lite"/>
    </source>
</evidence>
<evidence type="ECO:0000313" key="14">
    <source>
        <dbReference type="EMBL" id="LAC24136.1"/>
    </source>
</evidence>
<dbReference type="CDD" id="cd01746">
    <property type="entry name" value="GATase1_CTP_Synthase"/>
    <property type="match status" value="1"/>
</dbReference>
<dbReference type="CDD" id="cd03113">
    <property type="entry name" value="CTPS_N"/>
    <property type="match status" value="1"/>
</dbReference>
<evidence type="ECO:0000256" key="2">
    <source>
        <dbReference type="ARBA" id="ARBA00007533"/>
    </source>
</evidence>
<feature type="domain" description="CTP synthase N-terminal" evidence="13">
    <location>
        <begin position="2"/>
        <end position="272"/>
    </location>
</feature>